<dbReference type="RefSeq" id="WP_357780023.1">
    <property type="nucleotide sequence ID" value="NZ_JBFAKC010000002.1"/>
</dbReference>
<feature type="region of interest" description="Disordered" evidence="1">
    <location>
        <begin position="38"/>
        <end position="84"/>
    </location>
</feature>
<comment type="caution">
    <text evidence="2">The sequence shown here is derived from an EMBL/GenBank/DDBJ whole genome shotgun (WGS) entry which is preliminary data.</text>
</comment>
<evidence type="ECO:0000256" key="1">
    <source>
        <dbReference type="SAM" id="MobiDB-lite"/>
    </source>
</evidence>
<keyword evidence="3" id="KW-1185">Reference proteome</keyword>
<dbReference type="Proteomes" id="UP001551695">
    <property type="component" value="Unassembled WGS sequence"/>
</dbReference>
<protein>
    <submittedName>
        <fullName evidence="2">Uncharacterized protein</fullName>
    </submittedName>
</protein>
<sequence length="179" mass="19585">MPVYIAEALGGGQAQHVIDLVLDSVQVRVDPVRQLFERRRHGHMRQHGLPDPRDGSERHLGIRQDFPRRRRPGRPVEGDDGARLRTRRVLPDPGALDITGGGGCGLHHGRGDLARDIRHRGVGYRDGGIRVVARPLVDELGDQCLVADHHRTELVGDHRDVGSGALVLTGTVYGTGHST</sequence>
<organism evidence="2 3">
    <name type="scientific">Nocardia aurea</name>
    <dbReference type="NCBI Taxonomy" id="2144174"/>
    <lineage>
        <taxon>Bacteria</taxon>
        <taxon>Bacillati</taxon>
        <taxon>Actinomycetota</taxon>
        <taxon>Actinomycetes</taxon>
        <taxon>Mycobacteriales</taxon>
        <taxon>Nocardiaceae</taxon>
        <taxon>Nocardia</taxon>
    </lineage>
</organism>
<feature type="compositionally biased region" description="Basic and acidic residues" evidence="1">
    <location>
        <begin position="74"/>
        <end position="83"/>
    </location>
</feature>
<proteinExistence type="predicted"/>
<reference evidence="2 3" key="1">
    <citation type="submission" date="2024-06" db="EMBL/GenBank/DDBJ databases">
        <title>The Natural Products Discovery Center: Release of the First 8490 Sequenced Strains for Exploring Actinobacteria Biosynthetic Diversity.</title>
        <authorList>
            <person name="Kalkreuter E."/>
            <person name="Kautsar S.A."/>
            <person name="Yang D."/>
            <person name="Bader C.D."/>
            <person name="Teijaro C.N."/>
            <person name="Fluegel L."/>
            <person name="Davis C.M."/>
            <person name="Simpson J.R."/>
            <person name="Lauterbach L."/>
            <person name="Steele A.D."/>
            <person name="Gui C."/>
            <person name="Meng S."/>
            <person name="Li G."/>
            <person name="Viehrig K."/>
            <person name="Ye F."/>
            <person name="Su P."/>
            <person name="Kiefer A.F."/>
            <person name="Nichols A."/>
            <person name="Cepeda A.J."/>
            <person name="Yan W."/>
            <person name="Fan B."/>
            <person name="Jiang Y."/>
            <person name="Adhikari A."/>
            <person name="Zheng C.-J."/>
            <person name="Schuster L."/>
            <person name="Cowan T.M."/>
            <person name="Smanski M.J."/>
            <person name="Chevrette M.G."/>
            <person name="De Carvalho L.P.S."/>
            <person name="Shen B."/>
        </authorList>
    </citation>
    <scope>NUCLEOTIDE SEQUENCE [LARGE SCALE GENOMIC DNA]</scope>
    <source>
        <strain evidence="2 3">NPDC050403</strain>
    </source>
</reference>
<name>A0ABV3FML4_9NOCA</name>
<evidence type="ECO:0000313" key="2">
    <source>
        <dbReference type="EMBL" id="MEV0706647.1"/>
    </source>
</evidence>
<gene>
    <name evidence="2" type="ORF">AB0I48_03695</name>
</gene>
<dbReference type="EMBL" id="JBFAKC010000002">
    <property type="protein sequence ID" value="MEV0706647.1"/>
    <property type="molecule type" value="Genomic_DNA"/>
</dbReference>
<feature type="compositionally biased region" description="Basic and acidic residues" evidence="1">
    <location>
        <begin position="48"/>
        <end position="67"/>
    </location>
</feature>
<evidence type="ECO:0000313" key="3">
    <source>
        <dbReference type="Proteomes" id="UP001551695"/>
    </source>
</evidence>
<accession>A0ABV3FML4</accession>